<evidence type="ECO:0000256" key="4">
    <source>
        <dbReference type="SAM" id="Phobius"/>
    </source>
</evidence>
<dbReference type="InterPro" id="IPR002123">
    <property type="entry name" value="Plipid/glycerol_acylTrfase"/>
</dbReference>
<reference evidence="6 7" key="1">
    <citation type="journal article" date="2018" name="Nat. Ecol. Evol.">
        <title>Pezizomycetes genomes reveal the molecular basis of ectomycorrhizal truffle lifestyle.</title>
        <authorList>
            <person name="Murat C."/>
            <person name="Payen T."/>
            <person name="Noel B."/>
            <person name="Kuo A."/>
            <person name="Morin E."/>
            <person name="Chen J."/>
            <person name="Kohler A."/>
            <person name="Krizsan K."/>
            <person name="Balestrini R."/>
            <person name="Da Silva C."/>
            <person name="Montanini B."/>
            <person name="Hainaut M."/>
            <person name="Levati E."/>
            <person name="Barry K.W."/>
            <person name="Belfiori B."/>
            <person name="Cichocki N."/>
            <person name="Clum A."/>
            <person name="Dockter R.B."/>
            <person name="Fauchery L."/>
            <person name="Guy J."/>
            <person name="Iotti M."/>
            <person name="Le Tacon F."/>
            <person name="Lindquist E.A."/>
            <person name="Lipzen A."/>
            <person name="Malagnac F."/>
            <person name="Mello A."/>
            <person name="Molinier V."/>
            <person name="Miyauchi S."/>
            <person name="Poulain J."/>
            <person name="Riccioni C."/>
            <person name="Rubini A."/>
            <person name="Sitrit Y."/>
            <person name="Splivallo R."/>
            <person name="Traeger S."/>
            <person name="Wang M."/>
            <person name="Zifcakova L."/>
            <person name="Wipf D."/>
            <person name="Zambonelli A."/>
            <person name="Paolocci F."/>
            <person name="Nowrousian M."/>
            <person name="Ottonello S."/>
            <person name="Baldrian P."/>
            <person name="Spatafora J.W."/>
            <person name="Henrissat B."/>
            <person name="Nagy L.G."/>
            <person name="Aury J.M."/>
            <person name="Wincker P."/>
            <person name="Grigoriev I.V."/>
            <person name="Bonfante P."/>
            <person name="Martin F.M."/>
        </authorList>
    </citation>
    <scope>NUCLEOTIDE SEQUENCE [LARGE SCALE GENOMIC DNA]</scope>
    <source>
        <strain evidence="6 7">120613-1</strain>
    </source>
</reference>
<dbReference type="PANTHER" id="PTHR10983:SF16">
    <property type="entry name" value="LYSOCARDIOLIPIN ACYLTRANSFERASE 1"/>
    <property type="match status" value="1"/>
</dbReference>
<keyword evidence="2 6" id="KW-0808">Transferase</keyword>
<keyword evidence="4" id="KW-0472">Membrane</keyword>
<dbReference type="SMART" id="SM00563">
    <property type="entry name" value="PlsC"/>
    <property type="match status" value="1"/>
</dbReference>
<dbReference type="InterPro" id="IPR032098">
    <property type="entry name" value="Acyltransf_C"/>
</dbReference>
<keyword evidence="3 6" id="KW-0012">Acyltransferase</keyword>
<dbReference type="AlphaFoldDB" id="A0A3N4J4K0"/>
<evidence type="ECO:0000256" key="2">
    <source>
        <dbReference type="ARBA" id="ARBA00022679"/>
    </source>
</evidence>
<feature type="domain" description="Phospholipid/glycerol acyltransferase" evidence="5">
    <location>
        <begin position="109"/>
        <end position="233"/>
    </location>
</feature>
<dbReference type="CDD" id="cd07990">
    <property type="entry name" value="LPLAT_LCLAT1-like"/>
    <property type="match status" value="1"/>
</dbReference>
<dbReference type="GO" id="GO:0016746">
    <property type="term" value="F:acyltransferase activity"/>
    <property type="evidence" value="ECO:0007669"/>
    <property type="project" value="UniProtKB-KW"/>
</dbReference>
<dbReference type="SUPFAM" id="SSF69593">
    <property type="entry name" value="Glycerol-3-phosphate (1)-acyltransferase"/>
    <property type="match status" value="1"/>
</dbReference>
<dbReference type="STRING" id="1336337.A0A3N4J4K0"/>
<dbReference type="EMBL" id="ML120479">
    <property type="protein sequence ID" value="RPA92167.1"/>
    <property type="molecule type" value="Genomic_DNA"/>
</dbReference>
<evidence type="ECO:0000256" key="3">
    <source>
        <dbReference type="ARBA" id="ARBA00023315"/>
    </source>
</evidence>
<evidence type="ECO:0000256" key="1">
    <source>
        <dbReference type="ARBA" id="ARBA00008655"/>
    </source>
</evidence>
<comment type="similarity">
    <text evidence="1">Belongs to the 1-acyl-sn-glycerol-3-phosphate acyltransferase family.</text>
</comment>
<dbReference type="GO" id="GO:0036149">
    <property type="term" value="P:phosphatidylinositol acyl-chain remodeling"/>
    <property type="evidence" value="ECO:0007669"/>
    <property type="project" value="TreeGrafter"/>
</dbReference>
<proteinExistence type="inferred from homology"/>
<sequence>MPIEQHPAGRVRYRGLRQWLRIYSFTVYFGGCMIIVHLTQILGLLLYPFNRPLYYSYIAKTKENFGVLVTTITQWWSPTVVRVTGDKSVRHQLKRTLDGRLECEFPERMVLTANHQLYSDWLYLWWIAYTARMHGFLYIILKESLKYVPVIGPGMQFFGFIFLARKWEQDKPRFVHRLSKLAAGGGTEPMWLLIFPEGTNLSDNGRKTSSRYAEKIGVKDLKHLMLPRSTGLRFCLENLGNSVEWLYDCTVAYEGVPRGKFGQDYFTLNSTYFEGRPPKSVNMHWRRFAVSSIPVSDTAEFEAWLAQRWREKDDFLEYYMENGRFPEDEDEKIQSNGNSNGHAIKSGIENAPKAQQRVKVGGQERIVTTTGGSTTGGWGGPIETEVKLKGLWEVFDMFKVLMTFALFANVFLKLYTIAQIFGARSSSSSSS</sequence>
<evidence type="ECO:0000313" key="7">
    <source>
        <dbReference type="Proteomes" id="UP000276215"/>
    </source>
</evidence>
<dbReference type="Pfam" id="PF16076">
    <property type="entry name" value="Acyltransf_C"/>
    <property type="match status" value="1"/>
</dbReference>
<dbReference type="OrthoDB" id="189226at2759"/>
<keyword evidence="4" id="KW-1133">Transmembrane helix</keyword>
<dbReference type="Pfam" id="PF01553">
    <property type="entry name" value="Acyltransferase"/>
    <property type="match status" value="1"/>
</dbReference>
<keyword evidence="4" id="KW-0812">Transmembrane</keyword>
<feature type="transmembrane region" description="Helical" evidence="4">
    <location>
        <begin position="22"/>
        <end position="47"/>
    </location>
</feature>
<name>A0A3N4J4K0_9PEZI</name>
<dbReference type="Proteomes" id="UP000276215">
    <property type="component" value="Unassembled WGS sequence"/>
</dbReference>
<evidence type="ECO:0000313" key="6">
    <source>
        <dbReference type="EMBL" id="RPA92167.1"/>
    </source>
</evidence>
<keyword evidence="7" id="KW-1185">Reference proteome</keyword>
<gene>
    <name evidence="6" type="ORF">L873DRAFT_1750859</name>
</gene>
<evidence type="ECO:0000259" key="5">
    <source>
        <dbReference type="SMART" id="SM00563"/>
    </source>
</evidence>
<accession>A0A3N4J4K0</accession>
<protein>
    <submittedName>
        <fullName evidence="6">Acyltransferase-domain-containing protein</fullName>
    </submittedName>
</protein>
<organism evidence="6 7">
    <name type="scientific">Choiromyces venosus 120613-1</name>
    <dbReference type="NCBI Taxonomy" id="1336337"/>
    <lineage>
        <taxon>Eukaryota</taxon>
        <taxon>Fungi</taxon>
        <taxon>Dikarya</taxon>
        <taxon>Ascomycota</taxon>
        <taxon>Pezizomycotina</taxon>
        <taxon>Pezizomycetes</taxon>
        <taxon>Pezizales</taxon>
        <taxon>Tuberaceae</taxon>
        <taxon>Choiromyces</taxon>
    </lineage>
</organism>
<dbReference type="PANTHER" id="PTHR10983">
    <property type="entry name" value="1-ACYLGLYCEROL-3-PHOSPHATE ACYLTRANSFERASE-RELATED"/>
    <property type="match status" value="1"/>
</dbReference>
<dbReference type="GO" id="GO:0005783">
    <property type="term" value="C:endoplasmic reticulum"/>
    <property type="evidence" value="ECO:0007669"/>
    <property type="project" value="TreeGrafter"/>
</dbReference>